<name>A0AAX6MIE1_9PEZI</name>
<dbReference type="CDD" id="cd05233">
    <property type="entry name" value="SDR_c"/>
    <property type="match status" value="1"/>
</dbReference>
<evidence type="ECO:0000256" key="1">
    <source>
        <dbReference type="ARBA" id="ARBA00006484"/>
    </source>
</evidence>
<dbReference type="PANTHER" id="PTHR43477:SF1">
    <property type="entry name" value="DIHYDROANTICAPSIN 7-DEHYDROGENASE"/>
    <property type="match status" value="1"/>
</dbReference>
<comment type="similarity">
    <text evidence="1">Belongs to the short-chain dehydrogenases/reductases (SDR) family.</text>
</comment>
<evidence type="ECO:0008006" key="6">
    <source>
        <dbReference type="Google" id="ProtNLM"/>
    </source>
</evidence>
<dbReference type="InterPro" id="IPR057571">
    <property type="entry name" value="SDR_PhqE-like"/>
</dbReference>
<dbReference type="PRINTS" id="PR00081">
    <property type="entry name" value="GDHRDH"/>
</dbReference>
<dbReference type="SUPFAM" id="SSF51735">
    <property type="entry name" value="NAD(P)-binding Rossmann-fold domains"/>
    <property type="match status" value="1"/>
</dbReference>
<keyword evidence="5" id="KW-1185">Reference proteome</keyword>
<proteinExistence type="inferred from homology"/>
<dbReference type="PANTHER" id="PTHR43477">
    <property type="entry name" value="DIHYDROANTICAPSIN 7-DEHYDROGENASE"/>
    <property type="match status" value="1"/>
</dbReference>
<dbReference type="EMBL" id="JBANMG010000006">
    <property type="protein sequence ID" value="KAK6952458.1"/>
    <property type="molecule type" value="Genomic_DNA"/>
</dbReference>
<dbReference type="InterPro" id="IPR002347">
    <property type="entry name" value="SDR_fam"/>
</dbReference>
<comment type="caution">
    <text evidence="4">The sequence shown here is derived from an EMBL/GenBank/DDBJ whole genome shotgun (WGS) entry which is preliminary data.</text>
</comment>
<dbReference type="Proteomes" id="UP001369815">
    <property type="component" value="Unassembled WGS sequence"/>
</dbReference>
<evidence type="ECO:0000313" key="5">
    <source>
        <dbReference type="Proteomes" id="UP001369815"/>
    </source>
</evidence>
<dbReference type="AlphaFoldDB" id="A0AAX6MIE1"/>
<protein>
    <recommendedName>
        <fullName evidence="6">NAD(P)-binding protein</fullName>
    </recommendedName>
</protein>
<evidence type="ECO:0000313" key="4">
    <source>
        <dbReference type="EMBL" id="KAK6952458.1"/>
    </source>
</evidence>
<gene>
    <name evidence="4" type="ORF">Daesc_006995</name>
</gene>
<accession>A0AAX6MIE1</accession>
<evidence type="ECO:0000256" key="3">
    <source>
        <dbReference type="ARBA" id="ARBA00023002"/>
    </source>
</evidence>
<dbReference type="Pfam" id="PF23441">
    <property type="entry name" value="SDR"/>
    <property type="match status" value="1"/>
</dbReference>
<dbReference type="InterPro" id="IPR051122">
    <property type="entry name" value="SDR_DHRS6-like"/>
</dbReference>
<reference evidence="4 5" key="1">
    <citation type="journal article" date="2024" name="Front Chem Biol">
        <title>Unveiling the potential of Daldinia eschscholtzii MFLUCC 19-0629 through bioactivity and bioinformatics studies for enhanced sustainable agriculture production.</title>
        <authorList>
            <person name="Brooks S."/>
            <person name="Weaver J.A."/>
            <person name="Klomchit A."/>
            <person name="Alharthi S.A."/>
            <person name="Onlamun T."/>
            <person name="Nurani R."/>
            <person name="Vong T.K."/>
            <person name="Alberti F."/>
            <person name="Greco C."/>
        </authorList>
    </citation>
    <scope>NUCLEOTIDE SEQUENCE [LARGE SCALE GENOMIC DNA]</scope>
    <source>
        <strain evidence="4">MFLUCC 19-0629</strain>
    </source>
</reference>
<keyword evidence="3" id="KW-0560">Oxidoreductase</keyword>
<dbReference type="GO" id="GO:0016491">
    <property type="term" value="F:oxidoreductase activity"/>
    <property type="evidence" value="ECO:0007669"/>
    <property type="project" value="UniProtKB-KW"/>
</dbReference>
<keyword evidence="2" id="KW-0521">NADP</keyword>
<dbReference type="InterPro" id="IPR036291">
    <property type="entry name" value="NAD(P)-bd_dom_sf"/>
</dbReference>
<organism evidence="4 5">
    <name type="scientific">Daldinia eschscholtzii</name>
    <dbReference type="NCBI Taxonomy" id="292717"/>
    <lineage>
        <taxon>Eukaryota</taxon>
        <taxon>Fungi</taxon>
        <taxon>Dikarya</taxon>
        <taxon>Ascomycota</taxon>
        <taxon>Pezizomycotina</taxon>
        <taxon>Sordariomycetes</taxon>
        <taxon>Xylariomycetidae</taxon>
        <taxon>Xylariales</taxon>
        <taxon>Hypoxylaceae</taxon>
        <taxon>Daldinia</taxon>
    </lineage>
</organism>
<sequence>MEANSHQVSKNQDTSKLEIITPLFYRFNFTRAIQIAMAKFNKLAGKHVLVIGGSSGIGRGVVEGSIESGARVTLSGSSPQSAAAALSAIKSSYPDAQVAGIPCDLSKDSMEEDLEALFGEAEKVQPIDHVVLTAADPLLISDVQDITLDKIRRVARFRMELPLVLGKVAARHLARSNGCSLTISTGGIADRPSPQWSIMAFVAAGITGLTRNLAVDLKPLRVNAVEPGFVNTGLWASTGLTREQVATQVKAVAEKVPTGRAAEVEDVAEAYVYLMKDRNATGEIVKTRSGANLV</sequence>
<evidence type="ECO:0000256" key="2">
    <source>
        <dbReference type="ARBA" id="ARBA00022857"/>
    </source>
</evidence>
<dbReference type="Gene3D" id="3.40.50.720">
    <property type="entry name" value="NAD(P)-binding Rossmann-like Domain"/>
    <property type="match status" value="1"/>
</dbReference>